<dbReference type="InterPro" id="IPR001304">
    <property type="entry name" value="C-type_lectin-like"/>
</dbReference>
<keyword evidence="3" id="KW-1185">Reference proteome</keyword>
<organism evidence="2 3">
    <name type="scientific">Labrus bergylta</name>
    <name type="common">ballan wrasse</name>
    <dbReference type="NCBI Taxonomy" id="56723"/>
    <lineage>
        <taxon>Eukaryota</taxon>
        <taxon>Metazoa</taxon>
        <taxon>Chordata</taxon>
        <taxon>Craniata</taxon>
        <taxon>Vertebrata</taxon>
        <taxon>Euteleostomi</taxon>
        <taxon>Actinopterygii</taxon>
        <taxon>Neopterygii</taxon>
        <taxon>Teleostei</taxon>
        <taxon>Neoteleostei</taxon>
        <taxon>Acanthomorphata</taxon>
        <taxon>Eupercaria</taxon>
        <taxon>Labriformes</taxon>
        <taxon>Labridae</taxon>
        <taxon>Labrus</taxon>
    </lineage>
</organism>
<feature type="domain" description="C-type lectin" evidence="1">
    <location>
        <begin position="21"/>
        <end position="116"/>
    </location>
</feature>
<accession>A0A3Q3ME21</accession>
<dbReference type="Gene3D" id="3.10.100.10">
    <property type="entry name" value="Mannose-Binding Protein A, subunit A"/>
    <property type="match status" value="1"/>
</dbReference>
<dbReference type="Pfam" id="PF00059">
    <property type="entry name" value="Lectin_C"/>
    <property type="match status" value="1"/>
</dbReference>
<dbReference type="PANTHER" id="PTHR45784">
    <property type="entry name" value="C-TYPE LECTIN DOMAIN FAMILY 20 MEMBER A-RELATED"/>
    <property type="match status" value="1"/>
</dbReference>
<reference evidence="2" key="2">
    <citation type="submission" date="2025-09" db="UniProtKB">
        <authorList>
            <consortium name="Ensembl"/>
        </authorList>
    </citation>
    <scope>IDENTIFICATION</scope>
</reference>
<dbReference type="SUPFAM" id="SSF56436">
    <property type="entry name" value="C-type lectin-like"/>
    <property type="match status" value="1"/>
</dbReference>
<dbReference type="AlphaFoldDB" id="A0A3Q3ME21"/>
<reference evidence="2" key="1">
    <citation type="submission" date="2025-08" db="UniProtKB">
        <authorList>
            <consortium name="Ensembl"/>
        </authorList>
    </citation>
    <scope>IDENTIFICATION</scope>
</reference>
<evidence type="ECO:0000313" key="2">
    <source>
        <dbReference type="Ensembl" id="ENSLBEP00000018570.1"/>
    </source>
</evidence>
<evidence type="ECO:0000259" key="1">
    <source>
        <dbReference type="PROSITE" id="PS50041"/>
    </source>
</evidence>
<dbReference type="PROSITE" id="PS50041">
    <property type="entry name" value="C_TYPE_LECTIN_2"/>
    <property type="match status" value="1"/>
</dbReference>
<proteinExistence type="predicted"/>
<dbReference type="SMART" id="SM00034">
    <property type="entry name" value="CLECT"/>
    <property type="match status" value="1"/>
</dbReference>
<dbReference type="STRING" id="56723.ENSLBEP00000018570"/>
<dbReference type="GeneTree" id="ENSGT00940000176837"/>
<dbReference type="InterPro" id="IPR016186">
    <property type="entry name" value="C-type_lectin-like/link_sf"/>
</dbReference>
<dbReference type="Ensembl" id="ENSLBET00000019598.1">
    <property type="protein sequence ID" value="ENSLBEP00000018570.1"/>
    <property type="gene ID" value="ENSLBEG00000014316.1"/>
</dbReference>
<evidence type="ECO:0000313" key="3">
    <source>
        <dbReference type="Proteomes" id="UP000261660"/>
    </source>
</evidence>
<dbReference type="InParanoid" id="A0A3Q3ME21"/>
<dbReference type="InterPro" id="IPR016187">
    <property type="entry name" value="CTDL_fold"/>
</dbReference>
<dbReference type="CDD" id="cd00037">
    <property type="entry name" value="CLECT"/>
    <property type="match status" value="1"/>
</dbReference>
<name>A0A3Q3ME21_9LABR</name>
<protein>
    <recommendedName>
        <fullName evidence="1">C-type lectin domain-containing protein</fullName>
    </recommendedName>
</protein>
<dbReference type="Proteomes" id="UP000261660">
    <property type="component" value="Unplaced"/>
</dbReference>
<dbReference type="PANTHER" id="PTHR45784:SF8">
    <property type="entry name" value="C-TYPE MANNOSE RECEPTOR 2-RELATED"/>
    <property type="match status" value="1"/>
</dbReference>
<sequence length="156" mass="18344">MDSGCNKWHDASSWYYVPFFCYKVFVVRERKTWVEALDYCREHHKDLASVASEAEMTLIWGELDKNETSDHVWIGLRFFPGRLWLWTDGQPTDYQAWNREEKPSCVAPIDMHLCWNQVPDTSSWTCRRGQVGLSLMGRCFKAAQKLVELSFLLRAE</sequence>